<dbReference type="RefSeq" id="WP_208019044.1">
    <property type="nucleotide sequence ID" value="NZ_JAGDQJ010000030.1"/>
</dbReference>
<sequence length="163" mass="18537">MGNLEWKYADDPITEEIVGKIGQAMGIKFPKDYIECVKVNHGANVVPYCFDVEGIERVFGSLLSFDEGSSDYIVTDYDNYRATLSNGLIPFGIDPAGNLICFDYKNHNENLIVIFWEHEGVWEKEELMESEGITVEEAEEVARGNVFYVASTFTEFFLKLYDS</sequence>
<name>A0ABS3P3R6_9BACI</name>
<evidence type="ECO:0000313" key="2">
    <source>
        <dbReference type="EMBL" id="MBO1627817.1"/>
    </source>
</evidence>
<dbReference type="InterPro" id="IPR018958">
    <property type="entry name" value="Knr4/Smi1-like_dom"/>
</dbReference>
<protein>
    <submittedName>
        <fullName evidence="2">SMI1/KNR4 family protein</fullName>
    </submittedName>
</protein>
<dbReference type="SUPFAM" id="SSF160631">
    <property type="entry name" value="SMI1/KNR4-like"/>
    <property type="match status" value="1"/>
</dbReference>
<accession>A0ABS3P3R6</accession>
<proteinExistence type="predicted"/>
<reference evidence="2 3" key="1">
    <citation type="submission" date="2021-03" db="EMBL/GenBank/DDBJ databases">
        <title>Identification of novel Bacillus strains.</title>
        <authorList>
            <person name="Xiao Z."/>
            <person name="Li Y."/>
            <person name="Shen J."/>
        </authorList>
    </citation>
    <scope>NUCLEOTIDE SEQUENCE [LARGE SCALE GENOMIC DNA]</scope>
    <source>
        <strain evidence="2 3">SY8</strain>
    </source>
</reference>
<dbReference type="EMBL" id="JAGDQJ010000030">
    <property type="protein sequence ID" value="MBO1627817.1"/>
    <property type="molecule type" value="Genomic_DNA"/>
</dbReference>
<comment type="caution">
    <text evidence="2">The sequence shown here is derived from an EMBL/GenBank/DDBJ whole genome shotgun (WGS) entry which is preliminary data.</text>
</comment>
<gene>
    <name evidence="2" type="ORF">J4P90_21880</name>
</gene>
<keyword evidence="3" id="KW-1185">Reference proteome</keyword>
<organism evidence="2 3">
    <name type="scientific">Bacillus arachidis</name>
    <dbReference type="NCBI Taxonomy" id="2819290"/>
    <lineage>
        <taxon>Bacteria</taxon>
        <taxon>Bacillati</taxon>
        <taxon>Bacillota</taxon>
        <taxon>Bacilli</taxon>
        <taxon>Bacillales</taxon>
        <taxon>Bacillaceae</taxon>
        <taxon>Bacillus</taxon>
    </lineage>
</organism>
<dbReference type="InterPro" id="IPR037883">
    <property type="entry name" value="Knr4/Smi1-like_sf"/>
</dbReference>
<evidence type="ECO:0000259" key="1">
    <source>
        <dbReference type="SMART" id="SM00860"/>
    </source>
</evidence>
<dbReference type="Gene3D" id="3.40.1580.10">
    <property type="entry name" value="SMI1/KNR4-like"/>
    <property type="match status" value="1"/>
</dbReference>
<dbReference type="Proteomes" id="UP000677611">
    <property type="component" value="Unassembled WGS sequence"/>
</dbReference>
<evidence type="ECO:0000313" key="3">
    <source>
        <dbReference type="Proteomes" id="UP000677611"/>
    </source>
</evidence>
<dbReference type="SMART" id="SM00860">
    <property type="entry name" value="SMI1_KNR4"/>
    <property type="match status" value="1"/>
</dbReference>
<dbReference type="Pfam" id="PF09346">
    <property type="entry name" value="SMI1_KNR4"/>
    <property type="match status" value="1"/>
</dbReference>
<feature type="domain" description="Knr4/Smi1-like" evidence="1">
    <location>
        <begin position="12"/>
        <end position="159"/>
    </location>
</feature>